<feature type="transmembrane region" description="Helical" evidence="8">
    <location>
        <begin position="347"/>
        <end position="371"/>
    </location>
</feature>
<proteinExistence type="inferred from homology"/>
<dbReference type="KEGG" id="sfc:Spiaf_2610"/>
<feature type="domain" description="ABC transmembrane type-1" evidence="9">
    <location>
        <begin position="60"/>
        <end position="260"/>
    </location>
</feature>
<dbReference type="STRING" id="889378.Spiaf_2610"/>
<keyword evidence="6 8" id="KW-1133">Transmembrane helix</keyword>
<organism evidence="10 11">
    <name type="scientific">Spirochaeta africana (strain ATCC 700263 / DSM 8902 / Z-7692)</name>
    <dbReference type="NCBI Taxonomy" id="889378"/>
    <lineage>
        <taxon>Bacteria</taxon>
        <taxon>Pseudomonadati</taxon>
        <taxon>Spirochaetota</taxon>
        <taxon>Spirochaetia</taxon>
        <taxon>Spirochaetales</taxon>
        <taxon>Spirochaetaceae</taxon>
        <taxon>Spirochaeta</taxon>
    </lineage>
</organism>
<dbReference type="CDD" id="cd06261">
    <property type="entry name" value="TM_PBP2"/>
    <property type="match status" value="1"/>
</dbReference>
<evidence type="ECO:0000256" key="7">
    <source>
        <dbReference type="ARBA" id="ARBA00023136"/>
    </source>
</evidence>
<feature type="transmembrane region" description="Helical" evidence="8">
    <location>
        <begin position="513"/>
        <end position="534"/>
    </location>
</feature>
<feature type="transmembrane region" description="Helical" evidence="8">
    <location>
        <begin position="383"/>
        <end position="404"/>
    </location>
</feature>
<dbReference type="GO" id="GO:0005886">
    <property type="term" value="C:plasma membrane"/>
    <property type="evidence" value="ECO:0007669"/>
    <property type="project" value="UniProtKB-SubCell"/>
</dbReference>
<feature type="transmembrane region" description="Helical" evidence="8">
    <location>
        <begin position="470"/>
        <end position="493"/>
    </location>
</feature>
<dbReference type="Gene3D" id="1.10.3720.10">
    <property type="entry name" value="MetI-like"/>
    <property type="match status" value="2"/>
</dbReference>
<evidence type="ECO:0000313" key="11">
    <source>
        <dbReference type="Proteomes" id="UP000007383"/>
    </source>
</evidence>
<dbReference type="PANTHER" id="PTHR43357:SF4">
    <property type="entry name" value="INNER MEMBRANE ABC TRANSPORTER PERMEASE PROTEIN YDCV"/>
    <property type="match status" value="1"/>
</dbReference>
<name>H9UM93_SPIAZ</name>
<dbReference type="Pfam" id="PF00528">
    <property type="entry name" value="BPD_transp_1"/>
    <property type="match status" value="1"/>
</dbReference>
<dbReference type="EMBL" id="CP003282">
    <property type="protein sequence ID" value="AFG38636.1"/>
    <property type="molecule type" value="Genomic_DNA"/>
</dbReference>
<evidence type="ECO:0000259" key="9">
    <source>
        <dbReference type="PROSITE" id="PS50928"/>
    </source>
</evidence>
<dbReference type="Proteomes" id="UP000007383">
    <property type="component" value="Chromosome"/>
</dbReference>
<dbReference type="PANTHER" id="PTHR43357">
    <property type="entry name" value="INNER MEMBRANE ABC TRANSPORTER PERMEASE PROTEIN YDCV"/>
    <property type="match status" value="1"/>
</dbReference>
<dbReference type="PATRIC" id="fig|889378.3.peg.2582"/>
<sequence>MHRGAPHLAGAFFLLLLVPPVAAVLGAGFGDLLPGLAAEGWSALQPVLQLLQRPAIRGSVRFSLLQAGLSAVISVVLALPGAYLLAHLRFPGKRLVQSLTLLPFVLPSLIVVLAIISMYGRAGFLSRLFQTDLSLVYSPFGIILAHVLFNISVALRMISAGWLAVDSRLCDVSRSLGEPVWLRLLRLDLRLLLPSIVSALTVIFLYCFVSFGVVLIFGGVRWTTLEVRIYQEMFQNLNPGGAGILALLQIGIAASVVFLLQRTVGHRARRRGGRFHVRPWSTVGRIGRVLTMGYWLLIGLVFFSPLITLVVRAFRPGGRWSVAAFRALLGGGRIGDRDLYEVMRTTLVQLIGTSLGLAALSALLCTAAAYLAARALRGRRLPYLDTLMMLPLAISSVTLSLGMRMLWIEVLPPVVIIAITQAIMAFPMVFRVLRTALDDFPVAYTEAAQSVGGGVWFRLRTLDIPVLHRGILNAYVLAFALGLADFTGVLTIGRGQVVTFPVALYRLIGFQSFDAALALGVLYIAIVLTAFWIIDATSYAREQEGL</sequence>
<keyword evidence="4" id="KW-0997">Cell inner membrane</keyword>
<protein>
    <submittedName>
        <fullName evidence="10">ABC-type Fe3+ transport system, permease component</fullName>
    </submittedName>
</protein>
<keyword evidence="5 8" id="KW-0812">Transmembrane</keyword>
<dbReference type="GO" id="GO:0055085">
    <property type="term" value="P:transmembrane transport"/>
    <property type="evidence" value="ECO:0007669"/>
    <property type="project" value="InterPro"/>
</dbReference>
<evidence type="ECO:0000256" key="3">
    <source>
        <dbReference type="ARBA" id="ARBA00022475"/>
    </source>
</evidence>
<keyword evidence="11" id="KW-1185">Reference proteome</keyword>
<dbReference type="InterPro" id="IPR000515">
    <property type="entry name" value="MetI-like"/>
</dbReference>
<feature type="transmembrane region" description="Helical" evidence="8">
    <location>
        <begin position="98"/>
        <end position="120"/>
    </location>
</feature>
<dbReference type="InterPro" id="IPR035906">
    <property type="entry name" value="MetI-like_sf"/>
</dbReference>
<accession>H9UM93</accession>
<dbReference type="SUPFAM" id="SSF161098">
    <property type="entry name" value="MetI-like"/>
    <property type="match status" value="2"/>
</dbReference>
<dbReference type="AlphaFoldDB" id="H9UM93"/>
<keyword evidence="7 8" id="KW-0472">Membrane</keyword>
<dbReference type="HOGENOM" id="CLU_021838_5_3_12"/>
<evidence type="ECO:0000313" key="10">
    <source>
        <dbReference type="EMBL" id="AFG38636.1"/>
    </source>
</evidence>
<dbReference type="OrthoDB" id="9776648at2"/>
<evidence type="ECO:0000256" key="1">
    <source>
        <dbReference type="ARBA" id="ARBA00004429"/>
    </source>
</evidence>
<keyword evidence="3" id="KW-1003">Cell membrane</keyword>
<feature type="transmembrane region" description="Helical" evidence="8">
    <location>
        <begin position="410"/>
        <end position="430"/>
    </location>
</feature>
<keyword evidence="2 8" id="KW-0813">Transport</keyword>
<feature type="transmembrane region" description="Helical" evidence="8">
    <location>
        <begin position="294"/>
        <end position="314"/>
    </location>
</feature>
<comment type="subcellular location">
    <subcellularLocation>
        <location evidence="1">Cell inner membrane</location>
        <topology evidence="1">Multi-pass membrane protein</topology>
    </subcellularLocation>
    <subcellularLocation>
        <location evidence="8">Cell membrane</location>
        <topology evidence="8">Multi-pass membrane protein</topology>
    </subcellularLocation>
</comment>
<feature type="transmembrane region" description="Helical" evidence="8">
    <location>
        <begin position="191"/>
        <end position="220"/>
    </location>
</feature>
<feature type="transmembrane region" description="Helical" evidence="8">
    <location>
        <begin position="140"/>
        <end position="165"/>
    </location>
</feature>
<feature type="domain" description="ABC transmembrane type-1" evidence="9">
    <location>
        <begin position="351"/>
        <end position="534"/>
    </location>
</feature>
<feature type="transmembrane region" description="Helical" evidence="8">
    <location>
        <begin position="64"/>
        <end position="86"/>
    </location>
</feature>
<evidence type="ECO:0000256" key="6">
    <source>
        <dbReference type="ARBA" id="ARBA00022989"/>
    </source>
</evidence>
<evidence type="ECO:0000256" key="8">
    <source>
        <dbReference type="RuleBase" id="RU363032"/>
    </source>
</evidence>
<evidence type="ECO:0000256" key="5">
    <source>
        <dbReference type="ARBA" id="ARBA00022692"/>
    </source>
</evidence>
<evidence type="ECO:0000256" key="2">
    <source>
        <dbReference type="ARBA" id="ARBA00022448"/>
    </source>
</evidence>
<reference evidence="11" key="1">
    <citation type="journal article" date="2013" name="Stand. Genomic Sci.">
        <title>Complete genome sequence of the halophilic bacterium Spirochaeta africana type strain (Z-7692(T)) from the alkaline Lake Magadi in the East African Rift.</title>
        <authorList>
            <person name="Liolos K."/>
            <person name="Abt B."/>
            <person name="Scheuner C."/>
            <person name="Teshima H."/>
            <person name="Held B."/>
            <person name="Lapidus A."/>
            <person name="Nolan M."/>
            <person name="Lucas S."/>
            <person name="Deshpande S."/>
            <person name="Cheng J.F."/>
            <person name="Tapia R."/>
            <person name="Goodwin L.A."/>
            <person name="Pitluck S."/>
            <person name="Pagani I."/>
            <person name="Ivanova N."/>
            <person name="Mavromatis K."/>
            <person name="Mikhailova N."/>
            <person name="Huntemann M."/>
            <person name="Pati A."/>
            <person name="Chen A."/>
            <person name="Palaniappan K."/>
            <person name="Land M."/>
            <person name="Rohde M."/>
            <person name="Tindall B.J."/>
            <person name="Detter J.C."/>
            <person name="Goker M."/>
            <person name="Bristow J."/>
            <person name="Eisen J.A."/>
            <person name="Markowitz V."/>
            <person name="Hugenholtz P."/>
            <person name="Woyke T."/>
            <person name="Klenk H.P."/>
            <person name="Kyrpides N.C."/>
        </authorList>
    </citation>
    <scope>NUCLEOTIDE SEQUENCE</scope>
    <source>
        <strain evidence="11">ATCC 700263 / DSM 8902 / Z-7692</strain>
    </source>
</reference>
<feature type="transmembrane region" description="Helical" evidence="8">
    <location>
        <begin position="240"/>
        <end position="260"/>
    </location>
</feature>
<evidence type="ECO:0000256" key="4">
    <source>
        <dbReference type="ARBA" id="ARBA00022519"/>
    </source>
</evidence>
<gene>
    <name evidence="10" type="ordered locus">Spiaf_2610</name>
</gene>
<dbReference type="eggNOG" id="COG1178">
    <property type="taxonomic scope" value="Bacteria"/>
</dbReference>
<comment type="similarity">
    <text evidence="8">Belongs to the binding-protein-dependent transport system permease family.</text>
</comment>
<dbReference type="PROSITE" id="PS50928">
    <property type="entry name" value="ABC_TM1"/>
    <property type="match status" value="2"/>
</dbReference>